<dbReference type="GO" id="GO:0050992">
    <property type="term" value="P:dimethylallyl diphosphate biosynthetic process"/>
    <property type="evidence" value="ECO:0007669"/>
    <property type="project" value="UniProtKB-UniRule"/>
</dbReference>
<feature type="binding site" evidence="5">
    <location>
        <position position="228"/>
    </location>
    <ligand>
        <name>(2E)-4-hydroxy-3-methylbut-2-enyl diphosphate</name>
        <dbReference type="ChEBI" id="CHEBI:128753"/>
    </ligand>
</feature>
<feature type="active site" description="Proton donor" evidence="5">
    <location>
        <position position="135"/>
    </location>
</feature>
<reference evidence="6 7" key="1">
    <citation type="submission" date="2019-03" db="EMBL/GenBank/DDBJ databases">
        <title>Genomic Encyclopedia of Type Strains, Phase IV (KMG-IV): sequencing the most valuable type-strain genomes for metagenomic binning, comparative biology and taxonomic classification.</title>
        <authorList>
            <person name="Goeker M."/>
        </authorList>
    </citation>
    <scope>NUCLEOTIDE SEQUENCE [LARGE SCALE GENOMIC DNA]</scope>
    <source>
        <strain evidence="6 7">DSM 29481</strain>
    </source>
</reference>
<feature type="binding site" evidence="5">
    <location>
        <position position="273"/>
    </location>
    <ligand>
        <name>(2E)-4-hydroxy-3-methylbut-2-enyl diphosphate</name>
        <dbReference type="ChEBI" id="CHEBI:128753"/>
    </ligand>
</feature>
<dbReference type="Proteomes" id="UP000295773">
    <property type="component" value="Unassembled WGS sequence"/>
</dbReference>
<evidence type="ECO:0000313" key="6">
    <source>
        <dbReference type="EMBL" id="TCU63464.1"/>
    </source>
</evidence>
<dbReference type="InterPro" id="IPR003451">
    <property type="entry name" value="LytB/IspH"/>
</dbReference>
<keyword evidence="5" id="KW-0560">Oxidoreductase</keyword>
<dbReference type="GO" id="GO:0019288">
    <property type="term" value="P:isopentenyl diphosphate biosynthetic process, methylerythritol 4-phosphate pathway"/>
    <property type="evidence" value="ECO:0007669"/>
    <property type="project" value="UniProtKB-UniRule"/>
</dbReference>
<comment type="caution">
    <text evidence="6">The sequence shown here is derived from an EMBL/GenBank/DDBJ whole genome shotgun (WGS) entry which is preliminary data.</text>
</comment>
<organism evidence="6 7">
    <name type="scientific">Longicatena caecimuris</name>
    <dbReference type="NCBI Taxonomy" id="1796635"/>
    <lineage>
        <taxon>Bacteria</taxon>
        <taxon>Bacillati</taxon>
        <taxon>Bacillota</taxon>
        <taxon>Erysipelotrichia</taxon>
        <taxon>Erysipelotrichales</taxon>
        <taxon>Erysipelotrichaceae</taxon>
        <taxon>Longicatena</taxon>
    </lineage>
</organism>
<feature type="binding site" evidence="5">
    <location>
        <position position="133"/>
    </location>
    <ligand>
        <name>dimethylallyl diphosphate</name>
        <dbReference type="ChEBI" id="CHEBI:57623"/>
    </ligand>
</feature>
<dbReference type="GeneID" id="73795670"/>
<feature type="binding site" evidence="5">
    <location>
        <position position="133"/>
    </location>
    <ligand>
        <name>isopentenyl diphosphate</name>
        <dbReference type="ChEBI" id="CHEBI:128769"/>
    </ligand>
</feature>
<dbReference type="GO" id="GO:0051745">
    <property type="term" value="F:4-hydroxy-3-methylbut-2-enyl diphosphate reductase activity"/>
    <property type="evidence" value="ECO:0007669"/>
    <property type="project" value="UniProtKB-UniRule"/>
</dbReference>
<evidence type="ECO:0000256" key="2">
    <source>
        <dbReference type="ARBA" id="ARBA00022723"/>
    </source>
</evidence>
<comment type="function">
    <text evidence="5">Catalyzes the conversion of 1-hydroxy-2-methyl-2-(E)-butenyl 4-diphosphate (HMBPP) into a mixture of isopentenyl diphosphate (IPP) and dimethylallyl diphosphate (DMAPP). Acts in the terminal step of the DOXP/MEP pathway for isoprenoid precursor biosynthesis.</text>
</comment>
<dbReference type="Pfam" id="PF02401">
    <property type="entry name" value="LYTB"/>
    <property type="match status" value="1"/>
</dbReference>
<feature type="binding site" evidence="5">
    <location>
        <position position="42"/>
    </location>
    <ligand>
        <name>(2E)-4-hydroxy-3-methylbut-2-enyl diphosphate</name>
        <dbReference type="ChEBI" id="CHEBI:128753"/>
    </ligand>
</feature>
<dbReference type="Gene3D" id="3.40.50.11270">
    <property type="match status" value="1"/>
</dbReference>
<dbReference type="CDD" id="cd13944">
    <property type="entry name" value="lytB_ispH"/>
    <property type="match status" value="1"/>
</dbReference>
<comment type="pathway">
    <text evidence="5">Isoprenoid biosynthesis; isopentenyl diphosphate biosynthesis via DXP pathway; isopentenyl diphosphate from 1-deoxy-D-xylulose 5-phosphate: step 6/6.</text>
</comment>
<dbReference type="UniPathway" id="UPA00059">
    <property type="reaction ID" value="UER00105"/>
</dbReference>
<feature type="binding site" evidence="5">
    <location>
        <position position="42"/>
    </location>
    <ligand>
        <name>isopentenyl diphosphate</name>
        <dbReference type="ChEBI" id="CHEBI:128769"/>
    </ligand>
</feature>
<feature type="binding site" evidence="5">
    <location>
        <position position="230"/>
    </location>
    <ligand>
        <name>dimethylallyl diphosphate</name>
        <dbReference type="ChEBI" id="CHEBI:57623"/>
    </ligand>
</feature>
<comment type="similarity">
    <text evidence="5">Belongs to the IspH family.</text>
</comment>
<dbReference type="GO" id="GO:0051539">
    <property type="term" value="F:4 iron, 4 sulfur cluster binding"/>
    <property type="evidence" value="ECO:0007669"/>
    <property type="project" value="UniProtKB-UniRule"/>
</dbReference>
<comment type="catalytic activity">
    <reaction evidence="5">
        <text>dimethylallyl diphosphate + 2 oxidized [2Fe-2S]-[ferredoxin] + H2O = (2E)-4-hydroxy-3-methylbut-2-enyl diphosphate + 2 reduced [2Fe-2S]-[ferredoxin] + 2 H(+)</text>
        <dbReference type="Rhea" id="RHEA:24825"/>
        <dbReference type="Rhea" id="RHEA-COMP:10000"/>
        <dbReference type="Rhea" id="RHEA-COMP:10001"/>
        <dbReference type="ChEBI" id="CHEBI:15377"/>
        <dbReference type="ChEBI" id="CHEBI:15378"/>
        <dbReference type="ChEBI" id="CHEBI:33737"/>
        <dbReference type="ChEBI" id="CHEBI:33738"/>
        <dbReference type="ChEBI" id="CHEBI:57623"/>
        <dbReference type="ChEBI" id="CHEBI:128753"/>
        <dbReference type="EC" id="1.17.7.4"/>
    </reaction>
</comment>
<feature type="binding site" evidence="5">
    <location>
        <position position="171"/>
    </location>
    <ligand>
        <name>(2E)-4-hydroxy-3-methylbut-2-enyl diphosphate</name>
        <dbReference type="ChEBI" id="CHEBI:128753"/>
    </ligand>
</feature>
<comment type="pathway">
    <text evidence="5">Isoprenoid biosynthesis; dimethylallyl diphosphate biosynthesis; dimethylallyl diphosphate from (2E)-4-hydroxy-3-methylbutenyl diphosphate: step 1/1.</text>
</comment>
<name>A0A4R3TNU8_9FIRM</name>
<feature type="binding site" evidence="5">
    <location>
        <position position="83"/>
    </location>
    <ligand>
        <name>(2E)-4-hydroxy-3-methylbut-2-enyl diphosphate</name>
        <dbReference type="ChEBI" id="CHEBI:128753"/>
    </ligand>
</feature>
<dbReference type="UniPathway" id="UPA00056">
    <property type="reaction ID" value="UER00097"/>
</dbReference>
<feature type="binding site" evidence="5">
    <location>
        <position position="133"/>
    </location>
    <ligand>
        <name>(2E)-4-hydroxy-3-methylbut-2-enyl diphosphate</name>
        <dbReference type="ChEBI" id="CHEBI:128753"/>
    </ligand>
</feature>
<keyword evidence="3 5" id="KW-0408">Iron</keyword>
<accession>A0A4R3TNU8</accession>
<proteinExistence type="inferred from homology"/>
<evidence type="ECO:0000256" key="4">
    <source>
        <dbReference type="ARBA" id="ARBA00023014"/>
    </source>
</evidence>
<evidence type="ECO:0000313" key="7">
    <source>
        <dbReference type="Proteomes" id="UP000295773"/>
    </source>
</evidence>
<dbReference type="NCBIfam" id="TIGR00216">
    <property type="entry name" value="ispH_lytB"/>
    <property type="match status" value="1"/>
</dbReference>
<feature type="binding site" evidence="5">
    <location>
        <position position="273"/>
    </location>
    <ligand>
        <name>dimethylallyl diphosphate</name>
        <dbReference type="ChEBI" id="CHEBI:57623"/>
    </ligand>
</feature>
<dbReference type="PANTHER" id="PTHR30426">
    <property type="entry name" value="4-HYDROXY-3-METHYLBUT-2-ENYL DIPHOSPHATE REDUCTASE"/>
    <property type="match status" value="1"/>
</dbReference>
<keyword evidence="1 5" id="KW-0004">4Fe-4S</keyword>
<dbReference type="GO" id="GO:0016114">
    <property type="term" value="P:terpenoid biosynthetic process"/>
    <property type="evidence" value="ECO:0007669"/>
    <property type="project" value="UniProtKB-UniRule"/>
</dbReference>
<feature type="binding site" evidence="5">
    <location>
        <position position="105"/>
    </location>
    <ligand>
        <name>[4Fe-4S] cluster</name>
        <dbReference type="ChEBI" id="CHEBI:49883"/>
    </ligand>
</feature>
<feature type="binding site" evidence="5">
    <location>
        <position position="273"/>
    </location>
    <ligand>
        <name>isopentenyl diphosphate</name>
        <dbReference type="ChEBI" id="CHEBI:128769"/>
    </ligand>
</feature>
<comment type="catalytic activity">
    <reaction evidence="5">
        <text>isopentenyl diphosphate + 2 oxidized [2Fe-2S]-[ferredoxin] + H2O = (2E)-4-hydroxy-3-methylbut-2-enyl diphosphate + 2 reduced [2Fe-2S]-[ferredoxin] + 2 H(+)</text>
        <dbReference type="Rhea" id="RHEA:24488"/>
        <dbReference type="Rhea" id="RHEA-COMP:10000"/>
        <dbReference type="Rhea" id="RHEA-COMP:10001"/>
        <dbReference type="ChEBI" id="CHEBI:15377"/>
        <dbReference type="ChEBI" id="CHEBI:15378"/>
        <dbReference type="ChEBI" id="CHEBI:33737"/>
        <dbReference type="ChEBI" id="CHEBI:33738"/>
        <dbReference type="ChEBI" id="CHEBI:128753"/>
        <dbReference type="ChEBI" id="CHEBI:128769"/>
        <dbReference type="EC" id="1.17.7.4"/>
    </reaction>
</comment>
<dbReference type="EC" id="1.17.7.4" evidence="5"/>
<keyword evidence="5" id="KW-0414">Isoprene biosynthesis</keyword>
<dbReference type="Gene3D" id="3.40.1010.20">
    <property type="entry name" value="4-hydroxy-3-methylbut-2-enyl diphosphate reductase, catalytic domain"/>
    <property type="match status" value="2"/>
</dbReference>
<feature type="binding site" evidence="5">
    <location>
        <position position="230"/>
    </location>
    <ligand>
        <name>(2E)-4-hydroxy-3-methylbut-2-enyl diphosphate</name>
        <dbReference type="ChEBI" id="CHEBI:128753"/>
    </ligand>
</feature>
<dbReference type="PANTHER" id="PTHR30426:SF0">
    <property type="entry name" value="4-HYDROXY-3-METHYLBUT-2-ENYL DIPHOSPHATE REDUCTASE"/>
    <property type="match status" value="1"/>
</dbReference>
<gene>
    <name evidence="5" type="primary">ispH</name>
    <name evidence="6" type="ORF">EDD61_101116</name>
</gene>
<comment type="cofactor">
    <cofactor evidence="5">
        <name>[4Fe-4S] cluster</name>
        <dbReference type="ChEBI" id="CHEBI:49883"/>
    </cofactor>
    <text evidence="5">Binds 1 [4Fe-4S] cluster per subunit.</text>
</comment>
<dbReference type="GO" id="GO:0046872">
    <property type="term" value="F:metal ion binding"/>
    <property type="evidence" value="ECO:0007669"/>
    <property type="project" value="UniProtKB-KW"/>
</dbReference>
<dbReference type="AlphaFoldDB" id="A0A4R3TNU8"/>
<sequence length="305" mass="33557">MKVIKVTPRGYCKGVTRAIALARKTAMEYPDKNIYVLGMLVHNRFVMQALDQLHIHTIDDKTKTRLALLQEIPSGSVVIFTAHGVAPAVKQKAAELGLIGIDASCPDVVKTQAIVQTKLEEGYDVFYIGKAFHPEAEAVISLSPKVHLITNMEDIQQLPTTMSKVFVTNQTTMSIFDIETLFTAIAQAYPQAEFCEEICNATRIRQQAIAELDAAEIDVLYVVGDKHSNNSNRLAQIAKEQGIANVFLIDDVHDITDEQLANCKAVAITAGASTPTYLTNQVIQYLNSYTPKLAKPITEVAKILQ</sequence>
<comment type="caution">
    <text evidence="5">Lacks conserved residue(s) required for the propagation of feature annotation.</text>
</comment>
<feature type="binding site" evidence="5">
    <location>
        <position position="230"/>
    </location>
    <ligand>
        <name>isopentenyl diphosphate</name>
        <dbReference type="ChEBI" id="CHEBI:128769"/>
    </ligand>
</feature>
<dbReference type="HAMAP" id="MF_00191">
    <property type="entry name" value="IspH"/>
    <property type="match status" value="1"/>
</dbReference>
<evidence type="ECO:0000256" key="1">
    <source>
        <dbReference type="ARBA" id="ARBA00022485"/>
    </source>
</evidence>
<feature type="binding site" evidence="5">
    <location>
        <position position="12"/>
    </location>
    <ligand>
        <name>[4Fe-4S] cluster</name>
        <dbReference type="ChEBI" id="CHEBI:49883"/>
    </ligand>
</feature>
<feature type="binding site" evidence="5">
    <location>
        <position position="83"/>
    </location>
    <ligand>
        <name>dimethylallyl diphosphate</name>
        <dbReference type="ChEBI" id="CHEBI:57623"/>
    </ligand>
</feature>
<keyword evidence="7" id="KW-1185">Reference proteome</keyword>
<feature type="binding site" evidence="5">
    <location>
        <position position="83"/>
    </location>
    <ligand>
        <name>isopentenyl diphosphate</name>
        <dbReference type="ChEBI" id="CHEBI:128769"/>
    </ligand>
</feature>
<keyword evidence="4 5" id="KW-0411">Iron-sulfur</keyword>
<dbReference type="RefSeq" id="WP_008688423.1">
    <property type="nucleotide sequence ID" value="NZ_AP024510.1"/>
</dbReference>
<evidence type="ECO:0000256" key="5">
    <source>
        <dbReference type="HAMAP-Rule" id="MF_00191"/>
    </source>
</evidence>
<feature type="binding site" evidence="5">
    <location>
        <position position="42"/>
    </location>
    <ligand>
        <name>dimethylallyl diphosphate</name>
        <dbReference type="ChEBI" id="CHEBI:57623"/>
    </ligand>
</feature>
<feature type="binding site" evidence="5">
    <location>
        <position position="228"/>
    </location>
    <ligand>
        <name>isopentenyl diphosphate</name>
        <dbReference type="ChEBI" id="CHEBI:128769"/>
    </ligand>
</feature>
<protein>
    <recommendedName>
        <fullName evidence="5">4-hydroxy-3-methylbut-2-enyl diphosphate reductase</fullName>
        <shortName evidence="5">HMBPP reductase</shortName>
        <ecNumber evidence="5">1.17.7.4</ecNumber>
    </recommendedName>
</protein>
<evidence type="ECO:0000256" key="3">
    <source>
        <dbReference type="ARBA" id="ARBA00023004"/>
    </source>
</evidence>
<feature type="binding site" evidence="5">
    <location>
        <position position="199"/>
    </location>
    <ligand>
        <name>[4Fe-4S] cluster</name>
        <dbReference type="ChEBI" id="CHEBI:49883"/>
    </ligand>
</feature>
<keyword evidence="2 5" id="KW-0479">Metal-binding</keyword>
<feature type="binding site" evidence="5">
    <location>
        <position position="228"/>
    </location>
    <ligand>
        <name>dimethylallyl diphosphate</name>
        <dbReference type="ChEBI" id="CHEBI:57623"/>
    </ligand>
</feature>
<dbReference type="EMBL" id="SMBP01000001">
    <property type="protein sequence ID" value="TCU63464.1"/>
    <property type="molecule type" value="Genomic_DNA"/>
</dbReference>